<dbReference type="PRINTS" id="PR00463">
    <property type="entry name" value="EP450I"/>
</dbReference>
<dbReference type="GO" id="GO:0005506">
    <property type="term" value="F:iron ion binding"/>
    <property type="evidence" value="ECO:0007669"/>
    <property type="project" value="InterPro"/>
</dbReference>
<keyword evidence="9 12" id="KW-0408">Iron</keyword>
<reference evidence="14" key="1">
    <citation type="journal article" date="2017" name="Nature">
        <title>The genome of Chenopodium quinoa.</title>
        <authorList>
            <person name="Jarvis D.E."/>
            <person name="Ho Y.S."/>
            <person name="Lightfoot D.J."/>
            <person name="Schmoeckel S.M."/>
            <person name="Li B."/>
            <person name="Borm T.J.A."/>
            <person name="Ohyanagi H."/>
            <person name="Mineta K."/>
            <person name="Michell C.T."/>
            <person name="Saber N."/>
            <person name="Kharbatia N.M."/>
            <person name="Rupper R.R."/>
            <person name="Sharp A.R."/>
            <person name="Dally N."/>
            <person name="Boughton B.A."/>
            <person name="Woo Y.H."/>
            <person name="Gao G."/>
            <person name="Schijlen E.G.W.M."/>
            <person name="Guo X."/>
            <person name="Momin A.A."/>
            <person name="Negrao S."/>
            <person name="Al-Babili S."/>
            <person name="Gehring C."/>
            <person name="Roessner U."/>
            <person name="Jung C."/>
            <person name="Murphy K."/>
            <person name="Arold S.T."/>
            <person name="Gojobori T."/>
            <person name="van der Linden C.G."/>
            <person name="van Loo E.N."/>
            <person name="Jellen E.N."/>
            <person name="Maughan P.J."/>
            <person name="Tester M."/>
        </authorList>
    </citation>
    <scope>NUCLEOTIDE SEQUENCE [LARGE SCALE GENOMIC DNA]</scope>
    <source>
        <strain evidence="14">cv. PI 614886</strain>
    </source>
</reference>
<protein>
    <recommendedName>
        <fullName evidence="16">Cytochrome P450</fullName>
    </recommendedName>
</protein>
<evidence type="ECO:0000313" key="14">
    <source>
        <dbReference type="EnsemblPlants" id="AUR62014402-RA:cds"/>
    </source>
</evidence>
<dbReference type="InterPro" id="IPR002401">
    <property type="entry name" value="Cyt_P450_E_grp-I"/>
</dbReference>
<keyword evidence="6 12" id="KW-0479">Metal-binding</keyword>
<feature type="binding site" description="axial binding residue" evidence="12">
    <location>
        <position position="305"/>
    </location>
    <ligand>
        <name>heme</name>
        <dbReference type="ChEBI" id="CHEBI:30413"/>
    </ligand>
    <ligandPart>
        <name>Fe</name>
        <dbReference type="ChEBI" id="CHEBI:18248"/>
    </ligandPart>
</feature>
<keyword evidence="10 13" id="KW-0503">Monooxygenase</keyword>
<dbReference type="Gramene" id="AUR62014402-RA">
    <property type="protein sequence ID" value="AUR62014402-RA:cds"/>
    <property type="gene ID" value="AUR62014402"/>
</dbReference>
<dbReference type="FunFam" id="1.10.630.10:FF:000126">
    <property type="entry name" value="Predicted protein"/>
    <property type="match status" value="1"/>
</dbReference>
<evidence type="ECO:0008006" key="16">
    <source>
        <dbReference type="Google" id="ProtNLM"/>
    </source>
</evidence>
<accession>A0A803LKA5</accession>
<evidence type="ECO:0000256" key="3">
    <source>
        <dbReference type="ARBA" id="ARBA00010617"/>
    </source>
</evidence>
<comment type="similarity">
    <text evidence="3 13">Belongs to the cytochrome P450 family.</text>
</comment>
<evidence type="ECO:0000256" key="12">
    <source>
        <dbReference type="PIRSR" id="PIRSR602401-1"/>
    </source>
</evidence>
<dbReference type="Gene3D" id="1.10.630.10">
    <property type="entry name" value="Cytochrome P450"/>
    <property type="match status" value="1"/>
</dbReference>
<comment type="subcellular location">
    <subcellularLocation>
        <location evidence="2">Membrane</location>
        <topology evidence="2">Single-pass membrane protein</topology>
    </subcellularLocation>
</comment>
<organism evidence="14 15">
    <name type="scientific">Chenopodium quinoa</name>
    <name type="common">Quinoa</name>
    <dbReference type="NCBI Taxonomy" id="63459"/>
    <lineage>
        <taxon>Eukaryota</taxon>
        <taxon>Viridiplantae</taxon>
        <taxon>Streptophyta</taxon>
        <taxon>Embryophyta</taxon>
        <taxon>Tracheophyta</taxon>
        <taxon>Spermatophyta</taxon>
        <taxon>Magnoliopsida</taxon>
        <taxon>eudicotyledons</taxon>
        <taxon>Gunneridae</taxon>
        <taxon>Pentapetalae</taxon>
        <taxon>Caryophyllales</taxon>
        <taxon>Chenopodiaceae</taxon>
        <taxon>Chenopodioideae</taxon>
        <taxon>Atripliceae</taxon>
        <taxon>Chenopodium</taxon>
    </lineage>
</organism>
<evidence type="ECO:0000256" key="11">
    <source>
        <dbReference type="ARBA" id="ARBA00023136"/>
    </source>
</evidence>
<dbReference type="GO" id="GO:0016020">
    <property type="term" value="C:membrane"/>
    <property type="evidence" value="ECO:0007669"/>
    <property type="project" value="UniProtKB-SubCell"/>
</dbReference>
<evidence type="ECO:0000313" key="15">
    <source>
        <dbReference type="Proteomes" id="UP000596660"/>
    </source>
</evidence>
<dbReference type="PROSITE" id="PS00086">
    <property type="entry name" value="CYTOCHROME_P450"/>
    <property type="match status" value="1"/>
</dbReference>
<keyword evidence="11" id="KW-0472">Membrane</keyword>
<evidence type="ECO:0000256" key="2">
    <source>
        <dbReference type="ARBA" id="ARBA00004167"/>
    </source>
</evidence>
<evidence type="ECO:0000256" key="5">
    <source>
        <dbReference type="ARBA" id="ARBA00022692"/>
    </source>
</evidence>
<evidence type="ECO:0000256" key="10">
    <source>
        <dbReference type="ARBA" id="ARBA00023033"/>
    </source>
</evidence>
<dbReference type="PANTHER" id="PTHR47955:SF22">
    <property type="entry name" value="CYTOCHROME P450 83B1-LIKE"/>
    <property type="match status" value="1"/>
</dbReference>
<evidence type="ECO:0000256" key="1">
    <source>
        <dbReference type="ARBA" id="ARBA00001971"/>
    </source>
</evidence>
<dbReference type="OMA" id="SHTICYE"/>
<dbReference type="AlphaFoldDB" id="A0A803LKA5"/>
<dbReference type="PRINTS" id="PR00385">
    <property type="entry name" value="P450"/>
</dbReference>
<dbReference type="GO" id="GO:0016705">
    <property type="term" value="F:oxidoreductase activity, acting on paired donors, with incorporation or reduction of molecular oxygen"/>
    <property type="evidence" value="ECO:0007669"/>
    <property type="project" value="InterPro"/>
</dbReference>
<comment type="cofactor">
    <cofactor evidence="1 12">
        <name>heme</name>
        <dbReference type="ChEBI" id="CHEBI:30413"/>
    </cofactor>
</comment>
<dbReference type="GO" id="GO:0004497">
    <property type="term" value="F:monooxygenase activity"/>
    <property type="evidence" value="ECO:0007669"/>
    <property type="project" value="UniProtKB-KW"/>
</dbReference>
<evidence type="ECO:0000256" key="6">
    <source>
        <dbReference type="ARBA" id="ARBA00022723"/>
    </source>
</evidence>
<dbReference type="SUPFAM" id="SSF48264">
    <property type="entry name" value="Cytochrome P450"/>
    <property type="match status" value="1"/>
</dbReference>
<keyword evidence="4 12" id="KW-0349">Heme</keyword>
<keyword evidence="5" id="KW-0812">Transmembrane</keyword>
<dbReference type="EnsemblPlants" id="AUR62014402-RA">
    <property type="protein sequence ID" value="AUR62014402-RA:cds"/>
    <property type="gene ID" value="AUR62014402"/>
</dbReference>
<dbReference type="Pfam" id="PF00067">
    <property type="entry name" value="p450"/>
    <property type="match status" value="1"/>
</dbReference>
<keyword evidence="7" id="KW-1133">Transmembrane helix</keyword>
<dbReference type="PANTHER" id="PTHR47955">
    <property type="entry name" value="CYTOCHROME P450 FAMILY 71 PROTEIN"/>
    <property type="match status" value="1"/>
</dbReference>
<dbReference type="InterPro" id="IPR017972">
    <property type="entry name" value="Cyt_P450_CS"/>
</dbReference>
<dbReference type="GO" id="GO:0020037">
    <property type="term" value="F:heme binding"/>
    <property type="evidence" value="ECO:0007669"/>
    <property type="project" value="InterPro"/>
</dbReference>
<sequence>MMRIISSLSSESNLVDLNALLMSLSSSIICKIGFGKGYKADDEKSNEFSTSRFQGLLHDTQAILTAFFFSDYLPYMGWIDKINGALSKLERVFRQLDEFYEEIISTHLDSHKEKPEQQQDIIDVLLQLREENKVPFDLTLDHIKGVLMKSRVLNFRLSDVGTDTSAATVVWAMTELMKNPNVMKKVQEEVRNLVKEQVCSATIIQEEQLHHLIYLKAVVKETFRLHPPSPLLVPRQTMQECTLEGYQIEQGTLVFINAWAIGRDPESWDNPETFLPERFLGSPNPVDYKGQDFELIPFGAGRRGCPGMVLGVTTIELALANLLCFFDWELPASMKREDIDMDNLPGITAHKKKALCLSATNLLGLQ</sequence>
<dbReference type="CDD" id="cd11072">
    <property type="entry name" value="CYP71-like"/>
    <property type="match status" value="1"/>
</dbReference>
<evidence type="ECO:0000256" key="9">
    <source>
        <dbReference type="ARBA" id="ARBA00023004"/>
    </source>
</evidence>
<dbReference type="InterPro" id="IPR036396">
    <property type="entry name" value="Cyt_P450_sf"/>
</dbReference>
<dbReference type="InterPro" id="IPR001128">
    <property type="entry name" value="Cyt_P450"/>
</dbReference>
<keyword evidence="15" id="KW-1185">Reference proteome</keyword>
<keyword evidence="8 13" id="KW-0560">Oxidoreductase</keyword>
<evidence type="ECO:0000256" key="8">
    <source>
        <dbReference type="ARBA" id="ARBA00023002"/>
    </source>
</evidence>
<name>A0A803LKA5_CHEQI</name>
<dbReference type="Proteomes" id="UP000596660">
    <property type="component" value="Unplaced"/>
</dbReference>
<evidence type="ECO:0000256" key="13">
    <source>
        <dbReference type="RuleBase" id="RU000461"/>
    </source>
</evidence>
<evidence type="ECO:0000256" key="7">
    <source>
        <dbReference type="ARBA" id="ARBA00022989"/>
    </source>
</evidence>
<reference evidence="14" key="2">
    <citation type="submission" date="2021-03" db="UniProtKB">
        <authorList>
            <consortium name="EnsemblPlants"/>
        </authorList>
    </citation>
    <scope>IDENTIFICATION</scope>
</reference>
<proteinExistence type="inferred from homology"/>
<evidence type="ECO:0000256" key="4">
    <source>
        <dbReference type="ARBA" id="ARBA00022617"/>
    </source>
</evidence>